<keyword evidence="2" id="KW-1185">Reference proteome</keyword>
<sequence length="41" mass="4832">MIRTTRGRKASFLMEQVNALQKNIQLGQKNDIFLYSDGWRC</sequence>
<dbReference type="EMBL" id="AEQN01000007">
    <property type="protein sequence ID" value="EFV02459.1"/>
    <property type="molecule type" value="Genomic_DNA"/>
</dbReference>
<evidence type="ECO:0000313" key="2">
    <source>
        <dbReference type="Proteomes" id="UP000004754"/>
    </source>
</evidence>
<proteinExistence type="predicted"/>
<name>E6MED4_9FIRM</name>
<dbReference type="HOGENOM" id="CLU_3275246_0_0_9"/>
<dbReference type="STRING" id="887929.HMP0721_0367"/>
<comment type="caution">
    <text evidence="1">The sequence shown here is derived from an EMBL/GenBank/DDBJ whole genome shotgun (WGS) entry which is preliminary data.</text>
</comment>
<dbReference type="Proteomes" id="UP000004754">
    <property type="component" value="Unassembled WGS sequence"/>
</dbReference>
<accession>E6MED4</accession>
<reference evidence="1 2" key="1">
    <citation type="submission" date="2010-12" db="EMBL/GenBank/DDBJ databases">
        <authorList>
            <person name="Muzny D."/>
            <person name="Qin X."/>
            <person name="Deng J."/>
            <person name="Jiang H."/>
            <person name="Liu Y."/>
            <person name="Qu J."/>
            <person name="Song X.-Z."/>
            <person name="Zhang L."/>
            <person name="Thornton R."/>
            <person name="Coyle M."/>
            <person name="Francisco L."/>
            <person name="Jackson L."/>
            <person name="Javaid M."/>
            <person name="Korchina V."/>
            <person name="Kovar C."/>
            <person name="Mata R."/>
            <person name="Mathew T."/>
            <person name="Ngo R."/>
            <person name="Nguyen L."/>
            <person name="Nguyen N."/>
            <person name="Okwuonu G."/>
            <person name="Ongeri F."/>
            <person name="Pham C."/>
            <person name="Simmons D."/>
            <person name="Wilczek-Boney K."/>
            <person name="Hale W."/>
            <person name="Jakkamsetti A."/>
            <person name="Pham P."/>
            <person name="Ruth R."/>
            <person name="San Lucas F."/>
            <person name="Warren J."/>
            <person name="Zhang J."/>
            <person name="Zhao Z."/>
            <person name="Zhou C."/>
            <person name="Zhu D."/>
            <person name="Lee S."/>
            <person name="Bess C."/>
            <person name="Blankenburg K."/>
            <person name="Forbes L."/>
            <person name="Fu Q."/>
            <person name="Gubbala S."/>
            <person name="Hirani K."/>
            <person name="Jayaseelan J.C."/>
            <person name="Lara F."/>
            <person name="Munidasa M."/>
            <person name="Palculict T."/>
            <person name="Patil S."/>
            <person name="Pu L.-L."/>
            <person name="Saada N."/>
            <person name="Tang L."/>
            <person name="Weissenberger G."/>
            <person name="Zhu Y."/>
            <person name="Hemphill L."/>
            <person name="Shang Y."/>
            <person name="Youmans B."/>
            <person name="Ayvaz T."/>
            <person name="Ross M."/>
            <person name="Santibanez J."/>
            <person name="Aqrawi P."/>
            <person name="Gross S."/>
            <person name="Joshi V."/>
            <person name="Fowler G."/>
            <person name="Nazareth L."/>
            <person name="Reid J."/>
            <person name="Worley K."/>
            <person name="Petrosino J."/>
            <person name="Highlander S."/>
            <person name="Gibbs R."/>
        </authorList>
    </citation>
    <scope>NUCLEOTIDE SEQUENCE [LARGE SCALE GENOMIC DNA]</scope>
    <source>
        <strain evidence="1 2">ATCC 23263</strain>
    </source>
</reference>
<organism evidence="1 2">
    <name type="scientific">Pseudoramibacter alactolyticus ATCC 23263</name>
    <dbReference type="NCBI Taxonomy" id="887929"/>
    <lineage>
        <taxon>Bacteria</taxon>
        <taxon>Bacillati</taxon>
        <taxon>Bacillota</taxon>
        <taxon>Clostridia</taxon>
        <taxon>Eubacteriales</taxon>
        <taxon>Eubacteriaceae</taxon>
        <taxon>Pseudoramibacter</taxon>
    </lineage>
</organism>
<gene>
    <name evidence="1" type="ORF">HMP0721_0367</name>
</gene>
<evidence type="ECO:0000313" key="1">
    <source>
        <dbReference type="EMBL" id="EFV02459.1"/>
    </source>
</evidence>
<protein>
    <submittedName>
        <fullName evidence="1">Uncharacterized protein</fullName>
    </submittedName>
</protein>
<dbReference type="AlphaFoldDB" id="E6MED4"/>